<comment type="subcellular location">
    <subcellularLocation>
        <location evidence="2">Cell membrane</location>
        <topology evidence="2">Multi-pass membrane protein</topology>
    </subcellularLocation>
</comment>
<evidence type="ECO:0000256" key="7">
    <source>
        <dbReference type="ARBA" id="ARBA00022801"/>
    </source>
</evidence>
<keyword evidence="6" id="KW-0479">Metal-binding</keyword>
<protein>
    <submittedName>
        <fullName evidence="14">M48 family metalloprotease</fullName>
    </submittedName>
</protein>
<keyword evidence="4" id="KW-0645">Protease</keyword>
<comment type="caution">
    <text evidence="14">The sequence shown here is derived from an EMBL/GenBank/DDBJ whole genome shotgun (WGS) entry which is preliminary data.</text>
</comment>
<dbReference type="GO" id="GO:0008237">
    <property type="term" value="F:metallopeptidase activity"/>
    <property type="evidence" value="ECO:0007669"/>
    <property type="project" value="UniProtKB-KW"/>
</dbReference>
<evidence type="ECO:0000256" key="12">
    <source>
        <dbReference type="SAM" id="Phobius"/>
    </source>
</evidence>
<dbReference type="InterPro" id="IPR001915">
    <property type="entry name" value="Peptidase_M48"/>
</dbReference>
<evidence type="ECO:0000256" key="5">
    <source>
        <dbReference type="ARBA" id="ARBA00022692"/>
    </source>
</evidence>
<sequence>MAGMSAAQAAPDSGSLASRALLMVVLWLGFWLLAAGLVIGLLAIPVAQLHFRDTIDLSGIVAACAGITLAYSLRPRRAGSAAADVVPTPLRRDEAPQLFRFIEGVAAKVGVTAPFEVHLVTTATAFIRAERTWTGRVKTLSIGIGMPLFVWLSEAELGAVIAHEFGHFIGGDTLLTPWVYRTRLSIGTAVHALDDSVFFLDEPFRRYGQWFLRRSTAVSRAQEYAADALSARHFGVASACAALEKIHLLEPMWFAYFHHDLVPALNCSVQLPVFDGYRRFCAAAPKRREVQEAIDGAAERTSSPYDTHPSLDERMTALGGGASGRLSGPVNCAGLLGGEERLETIWFERIGGRDWPGLGWDAFGDVVLGKKIQARFAGTDMAPDALPLTRLPEIALSLDAWWPRLKPDGPSFLSPAGQRNHVLDVLRDWAIASLCHAGFALHVRPGESLVLKRDGITIEPGQLLAEACQGRLTAATVEAYMATSSPDTAPAS</sequence>
<proteinExistence type="predicted"/>
<dbReference type="EMBL" id="JAAQOM010000004">
    <property type="protein sequence ID" value="NIA53794.1"/>
    <property type="molecule type" value="Genomic_DNA"/>
</dbReference>
<feature type="transmembrane region" description="Helical" evidence="12">
    <location>
        <begin position="20"/>
        <end position="43"/>
    </location>
</feature>
<keyword evidence="15" id="KW-1185">Reference proteome</keyword>
<keyword evidence="9 12" id="KW-1133">Transmembrane helix</keyword>
<evidence type="ECO:0000256" key="3">
    <source>
        <dbReference type="ARBA" id="ARBA00022475"/>
    </source>
</evidence>
<keyword evidence="7" id="KW-0378">Hydrolase</keyword>
<organism evidence="14 15">
    <name type="scientific">Telluria antibiotica</name>
    <dbReference type="NCBI Taxonomy" id="2717319"/>
    <lineage>
        <taxon>Bacteria</taxon>
        <taxon>Pseudomonadati</taxon>
        <taxon>Pseudomonadota</taxon>
        <taxon>Betaproteobacteria</taxon>
        <taxon>Burkholderiales</taxon>
        <taxon>Oxalobacteraceae</taxon>
        <taxon>Telluria group</taxon>
        <taxon>Telluria</taxon>
    </lineage>
</organism>
<reference evidence="14 15" key="1">
    <citation type="submission" date="2020-03" db="EMBL/GenBank/DDBJ databases">
        <title>Genome sequence of strain Massilia sp. TW-1.</title>
        <authorList>
            <person name="Chaudhary D.K."/>
        </authorList>
    </citation>
    <scope>NUCLEOTIDE SEQUENCE [LARGE SCALE GENOMIC DNA]</scope>
    <source>
        <strain evidence="14 15">TW-1</strain>
    </source>
</reference>
<evidence type="ECO:0000313" key="15">
    <source>
        <dbReference type="Proteomes" id="UP000716322"/>
    </source>
</evidence>
<accession>A0ABX0P931</accession>
<evidence type="ECO:0000256" key="11">
    <source>
        <dbReference type="ARBA" id="ARBA00023136"/>
    </source>
</evidence>
<keyword evidence="5 12" id="KW-0812">Transmembrane</keyword>
<evidence type="ECO:0000256" key="4">
    <source>
        <dbReference type="ARBA" id="ARBA00022670"/>
    </source>
</evidence>
<comment type="cofactor">
    <cofactor evidence="1">
        <name>Zn(2+)</name>
        <dbReference type="ChEBI" id="CHEBI:29105"/>
    </cofactor>
</comment>
<evidence type="ECO:0000256" key="2">
    <source>
        <dbReference type="ARBA" id="ARBA00004651"/>
    </source>
</evidence>
<dbReference type="PANTHER" id="PTHR43221">
    <property type="entry name" value="PROTEASE HTPX"/>
    <property type="match status" value="1"/>
</dbReference>
<keyword evidence="10 14" id="KW-0482">Metalloprotease</keyword>
<name>A0ABX0P931_9BURK</name>
<dbReference type="RefSeq" id="WP_166858648.1">
    <property type="nucleotide sequence ID" value="NZ_JAAQOM010000004.1"/>
</dbReference>
<feature type="domain" description="Peptidase M48" evidence="13">
    <location>
        <begin position="96"/>
        <end position="318"/>
    </location>
</feature>
<evidence type="ECO:0000259" key="13">
    <source>
        <dbReference type="Pfam" id="PF01435"/>
    </source>
</evidence>
<evidence type="ECO:0000256" key="8">
    <source>
        <dbReference type="ARBA" id="ARBA00022833"/>
    </source>
</evidence>
<dbReference type="CDD" id="cd07328">
    <property type="entry name" value="M48_Ste24p_like"/>
    <property type="match status" value="1"/>
</dbReference>
<evidence type="ECO:0000256" key="9">
    <source>
        <dbReference type="ARBA" id="ARBA00022989"/>
    </source>
</evidence>
<keyword evidence="8" id="KW-0862">Zinc</keyword>
<keyword evidence="3" id="KW-1003">Cell membrane</keyword>
<gene>
    <name evidence="14" type="ORF">HAV22_09030</name>
</gene>
<dbReference type="InterPro" id="IPR050083">
    <property type="entry name" value="HtpX_protease"/>
</dbReference>
<evidence type="ECO:0000256" key="6">
    <source>
        <dbReference type="ARBA" id="ARBA00022723"/>
    </source>
</evidence>
<evidence type="ECO:0000313" key="14">
    <source>
        <dbReference type="EMBL" id="NIA53794.1"/>
    </source>
</evidence>
<dbReference type="Gene3D" id="3.30.2010.10">
    <property type="entry name" value="Metalloproteases ('zincins'), catalytic domain"/>
    <property type="match status" value="1"/>
</dbReference>
<dbReference type="Pfam" id="PF01435">
    <property type="entry name" value="Peptidase_M48"/>
    <property type="match status" value="1"/>
</dbReference>
<dbReference type="Proteomes" id="UP000716322">
    <property type="component" value="Unassembled WGS sequence"/>
</dbReference>
<evidence type="ECO:0000256" key="1">
    <source>
        <dbReference type="ARBA" id="ARBA00001947"/>
    </source>
</evidence>
<evidence type="ECO:0000256" key="10">
    <source>
        <dbReference type="ARBA" id="ARBA00023049"/>
    </source>
</evidence>
<keyword evidence="11 12" id="KW-0472">Membrane</keyword>
<dbReference type="PANTHER" id="PTHR43221:SF1">
    <property type="entry name" value="PROTEASE HTPX"/>
    <property type="match status" value="1"/>
</dbReference>